<organism evidence="2 3">
    <name type="scientific">Planomonospora parontospora</name>
    <dbReference type="NCBI Taxonomy" id="58119"/>
    <lineage>
        <taxon>Bacteria</taxon>
        <taxon>Bacillati</taxon>
        <taxon>Actinomycetota</taxon>
        <taxon>Actinomycetes</taxon>
        <taxon>Streptosporangiales</taxon>
        <taxon>Streptosporangiaceae</taxon>
        <taxon>Planomonospora</taxon>
    </lineage>
</organism>
<reference evidence="2" key="2">
    <citation type="submission" date="2022-09" db="EMBL/GenBank/DDBJ databases">
        <authorList>
            <person name="Sun Q."/>
            <person name="Ohkuma M."/>
        </authorList>
    </citation>
    <scope>NUCLEOTIDE SEQUENCE</scope>
    <source>
        <strain evidence="2">JCM 3093</strain>
    </source>
</reference>
<dbReference type="InterPro" id="IPR010093">
    <property type="entry name" value="SinI_DNA-bd"/>
</dbReference>
<evidence type="ECO:0000313" key="2">
    <source>
        <dbReference type="EMBL" id="GGK98942.1"/>
    </source>
</evidence>
<proteinExistence type="predicted"/>
<name>A0AA37BNZ8_9ACTN</name>
<dbReference type="GO" id="GO:0003677">
    <property type="term" value="F:DNA binding"/>
    <property type="evidence" value="ECO:0007669"/>
    <property type="project" value="InterPro"/>
</dbReference>
<dbReference type="InterPro" id="IPR041657">
    <property type="entry name" value="HTH_17"/>
</dbReference>
<gene>
    <name evidence="2" type="ORF">GCM10010126_67930</name>
</gene>
<comment type="caution">
    <text evidence="2">The sequence shown here is derived from an EMBL/GenBank/DDBJ whole genome shotgun (WGS) entry which is preliminary data.</text>
</comment>
<sequence length="73" mass="8341">MSDVQRVLRPAEAARVLGIGRDKVFELLRSGQLRSYKEGRLRRIPAEAVEEYISRKLTEADAERVGGSERLRE</sequence>
<dbReference type="RefSeq" id="WP_307729046.1">
    <property type="nucleotide sequence ID" value="NZ_BMQD01000044.1"/>
</dbReference>
<reference evidence="2" key="1">
    <citation type="journal article" date="2014" name="Int. J. Syst. Evol. Microbiol.">
        <title>Complete genome sequence of Corynebacterium casei LMG S-19264T (=DSM 44701T), isolated from a smear-ripened cheese.</title>
        <authorList>
            <consortium name="US DOE Joint Genome Institute (JGI-PGF)"/>
            <person name="Walter F."/>
            <person name="Albersmeier A."/>
            <person name="Kalinowski J."/>
            <person name="Ruckert C."/>
        </authorList>
    </citation>
    <scope>NUCLEOTIDE SEQUENCE</scope>
    <source>
        <strain evidence="2">JCM 3093</strain>
    </source>
</reference>
<evidence type="ECO:0000259" key="1">
    <source>
        <dbReference type="Pfam" id="PF12728"/>
    </source>
</evidence>
<dbReference type="AlphaFoldDB" id="A0AA37BNZ8"/>
<dbReference type="Proteomes" id="UP000627984">
    <property type="component" value="Unassembled WGS sequence"/>
</dbReference>
<protein>
    <recommendedName>
        <fullName evidence="1">Helix-turn-helix domain-containing protein</fullName>
    </recommendedName>
</protein>
<dbReference type="EMBL" id="BMQD01000044">
    <property type="protein sequence ID" value="GGK98942.1"/>
    <property type="molecule type" value="Genomic_DNA"/>
</dbReference>
<dbReference type="NCBIfam" id="TIGR01764">
    <property type="entry name" value="excise"/>
    <property type="match status" value="1"/>
</dbReference>
<evidence type="ECO:0000313" key="3">
    <source>
        <dbReference type="Proteomes" id="UP000627984"/>
    </source>
</evidence>
<dbReference type="Pfam" id="PF12728">
    <property type="entry name" value="HTH_17"/>
    <property type="match status" value="1"/>
</dbReference>
<feature type="domain" description="Helix-turn-helix" evidence="1">
    <location>
        <begin position="8"/>
        <end position="55"/>
    </location>
</feature>
<accession>A0AA37BNZ8</accession>